<accession>A0ABV0EAX8</accession>
<organism evidence="7 8">
    <name type="scientific">Thiobacter aerophilum</name>
    <dbReference type="NCBI Taxonomy" id="3121275"/>
    <lineage>
        <taxon>Bacteria</taxon>
        <taxon>Pseudomonadati</taxon>
        <taxon>Pseudomonadota</taxon>
        <taxon>Betaproteobacteria</taxon>
        <taxon>Burkholderiales</taxon>
        <taxon>Thiobacteraceae</taxon>
        <taxon>Thiobacter</taxon>
    </lineage>
</organism>
<keyword evidence="4" id="KW-0788">Thiol protease</keyword>
<dbReference type="RefSeq" id="WP_347306294.1">
    <property type="nucleotide sequence ID" value="NZ_JBAJEX010000001.1"/>
</dbReference>
<dbReference type="SUPFAM" id="SSF54001">
    <property type="entry name" value="Cysteine proteinases"/>
    <property type="match status" value="1"/>
</dbReference>
<keyword evidence="2" id="KW-0645">Protease</keyword>
<evidence type="ECO:0000256" key="4">
    <source>
        <dbReference type="ARBA" id="ARBA00022807"/>
    </source>
</evidence>
<evidence type="ECO:0000313" key="7">
    <source>
        <dbReference type="EMBL" id="MEO1765812.1"/>
    </source>
</evidence>
<dbReference type="InterPro" id="IPR000064">
    <property type="entry name" value="NLP_P60_dom"/>
</dbReference>
<keyword evidence="3" id="KW-0378">Hydrolase</keyword>
<keyword evidence="5" id="KW-0732">Signal</keyword>
<evidence type="ECO:0000256" key="5">
    <source>
        <dbReference type="SAM" id="SignalP"/>
    </source>
</evidence>
<evidence type="ECO:0000256" key="1">
    <source>
        <dbReference type="ARBA" id="ARBA00007074"/>
    </source>
</evidence>
<comment type="similarity">
    <text evidence="1">Belongs to the peptidase C40 family.</text>
</comment>
<comment type="caution">
    <text evidence="7">The sequence shown here is derived from an EMBL/GenBank/DDBJ whole genome shotgun (WGS) entry which is preliminary data.</text>
</comment>
<name>A0ABV0EAX8_9BURK</name>
<dbReference type="PANTHER" id="PTHR47053">
    <property type="entry name" value="MUREIN DD-ENDOPEPTIDASE MEPH-RELATED"/>
    <property type="match status" value="1"/>
</dbReference>
<reference evidence="7 8" key="1">
    <citation type="submission" date="2024-02" db="EMBL/GenBank/DDBJ databases">
        <title>New thermophilic sulfur-oxidizing bacteria from a hot springs of the Uzon caldera (Kamchatka, Russia).</title>
        <authorList>
            <person name="Dukat A.M."/>
            <person name="Elcheninov A.G."/>
            <person name="Frolov E.N."/>
        </authorList>
    </citation>
    <scope>NUCLEOTIDE SEQUENCE [LARGE SCALE GENOMIC DNA]</scope>
    <source>
        <strain evidence="7 8">AK1</strain>
    </source>
</reference>
<feature type="domain" description="NlpC/P60" evidence="6">
    <location>
        <begin position="38"/>
        <end position="163"/>
    </location>
</feature>
<evidence type="ECO:0000256" key="3">
    <source>
        <dbReference type="ARBA" id="ARBA00022801"/>
    </source>
</evidence>
<feature type="signal peptide" evidence="5">
    <location>
        <begin position="1"/>
        <end position="21"/>
    </location>
</feature>
<dbReference type="PROSITE" id="PS51935">
    <property type="entry name" value="NLPC_P60"/>
    <property type="match status" value="1"/>
</dbReference>
<gene>
    <name evidence="7" type="ORF">V6E02_01060</name>
</gene>
<feature type="chain" id="PRO_5047339477" evidence="5">
    <location>
        <begin position="22"/>
        <end position="167"/>
    </location>
</feature>
<dbReference type="EMBL" id="JBAJEX010000001">
    <property type="protein sequence ID" value="MEO1765812.1"/>
    <property type="molecule type" value="Genomic_DNA"/>
</dbReference>
<evidence type="ECO:0000259" key="6">
    <source>
        <dbReference type="PROSITE" id="PS51935"/>
    </source>
</evidence>
<dbReference type="InterPro" id="IPR038765">
    <property type="entry name" value="Papain-like_cys_pep_sf"/>
</dbReference>
<evidence type="ECO:0000256" key="2">
    <source>
        <dbReference type="ARBA" id="ARBA00022670"/>
    </source>
</evidence>
<protein>
    <submittedName>
        <fullName evidence="7">C40 family peptidase</fullName>
    </submittedName>
</protein>
<dbReference type="Pfam" id="PF00877">
    <property type="entry name" value="NLPC_P60"/>
    <property type="match status" value="1"/>
</dbReference>
<dbReference type="Gene3D" id="3.90.1720.10">
    <property type="entry name" value="endopeptidase domain like (from Nostoc punctiforme)"/>
    <property type="match status" value="1"/>
</dbReference>
<sequence length="167" mass="17935">MAAKSHALVLILCTLALPCRAEPAQGEASRSQEPALMAGPTTDLTLYALSLNGTAYRYGGSDPEGGLDCSGFVGHVFREVAGIDLPRSAQAIAQLGRKIGISELKPGDLVFFNTLRRAFSHVGIYLGNQQFIHATSSRTGEVLISSLREAYWARRFDGARRIDLAGQ</sequence>
<evidence type="ECO:0000313" key="8">
    <source>
        <dbReference type="Proteomes" id="UP001482231"/>
    </source>
</evidence>
<dbReference type="Proteomes" id="UP001482231">
    <property type="component" value="Unassembled WGS sequence"/>
</dbReference>
<dbReference type="PANTHER" id="PTHR47053:SF1">
    <property type="entry name" value="MUREIN DD-ENDOPEPTIDASE MEPH-RELATED"/>
    <property type="match status" value="1"/>
</dbReference>
<dbReference type="InterPro" id="IPR051202">
    <property type="entry name" value="Peptidase_C40"/>
</dbReference>
<keyword evidence="8" id="KW-1185">Reference proteome</keyword>
<proteinExistence type="inferred from homology"/>